<evidence type="ECO:0000256" key="7">
    <source>
        <dbReference type="SAM" id="MobiDB-lite"/>
    </source>
</evidence>
<evidence type="ECO:0000256" key="4">
    <source>
        <dbReference type="ARBA" id="ARBA00023186"/>
    </source>
</evidence>
<dbReference type="PROSITE" id="PS51061">
    <property type="entry name" value="R3H"/>
    <property type="match status" value="1"/>
</dbReference>
<feature type="compositionally biased region" description="Basic and acidic residues" evidence="7">
    <location>
        <begin position="95"/>
        <end position="112"/>
    </location>
</feature>
<organism evidence="9 10">
    <name type="scientific">Acidimicrobiia bacterium BACL6 MAG-120924-bin43</name>
    <dbReference type="NCBI Taxonomy" id="1655583"/>
    <lineage>
        <taxon>Bacteria</taxon>
        <taxon>Bacillati</taxon>
        <taxon>Actinomycetota</taxon>
        <taxon>Acidimicrobiia</taxon>
        <taxon>acIV cluster</taxon>
    </lineage>
</organism>
<comment type="subcellular location">
    <subcellularLocation>
        <location evidence="6">Cytoplasm</location>
    </subcellularLocation>
</comment>
<dbReference type="PANTHER" id="PTHR35800">
    <property type="entry name" value="PROTEIN JAG"/>
    <property type="match status" value="1"/>
</dbReference>
<accession>A0A0R2QLR5</accession>
<dbReference type="Gene3D" id="3.30.30.80">
    <property type="entry name" value="probable RNA-binding protein from clostridium symbiosum atcc 14940"/>
    <property type="match status" value="1"/>
</dbReference>
<comment type="similarity">
    <text evidence="6">Belongs to the KhpB RNA-binding protein family.</text>
</comment>
<dbReference type="SUPFAM" id="SSF82708">
    <property type="entry name" value="R3H domain"/>
    <property type="match status" value="1"/>
</dbReference>
<evidence type="ECO:0000256" key="5">
    <source>
        <dbReference type="ARBA" id="ARBA00023316"/>
    </source>
</evidence>
<keyword evidence="2 6" id="KW-0694">RNA-binding</keyword>
<keyword evidence="1 6" id="KW-0963">Cytoplasm</keyword>
<dbReference type="GO" id="GO:0003723">
    <property type="term" value="F:RNA binding"/>
    <property type="evidence" value="ECO:0007669"/>
    <property type="project" value="UniProtKB-UniRule"/>
</dbReference>
<dbReference type="NCBIfam" id="NF041568">
    <property type="entry name" value="Jag_EloR"/>
    <property type="match status" value="1"/>
</dbReference>
<keyword evidence="5 6" id="KW-0961">Cell wall biogenesis/degradation</keyword>
<keyword evidence="4 6" id="KW-0143">Chaperone</keyword>
<evidence type="ECO:0000256" key="1">
    <source>
        <dbReference type="ARBA" id="ARBA00022490"/>
    </source>
</evidence>
<dbReference type="CDD" id="cd02414">
    <property type="entry name" value="KH-II_Jag"/>
    <property type="match status" value="1"/>
</dbReference>
<dbReference type="InterPro" id="IPR034079">
    <property type="entry name" value="R3H_KhpB"/>
</dbReference>
<evidence type="ECO:0000256" key="2">
    <source>
        <dbReference type="ARBA" id="ARBA00022884"/>
    </source>
</evidence>
<dbReference type="Pfam" id="PF14804">
    <property type="entry name" value="Jag_N"/>
    <property type="match status" value="1"/>
</dbReference>
<dbReference type="GO" id="GO:0005737">
    <property type="term" value="C:cytoplasm"/>
    <property type="evidence" value="ECO:0007669"/>
    <property type="project" value="UniProtKB-SubCell"/>
</dbReference>
<feature type="domain" description="R3H" evidence="8">
    <location>
        <begin position="204"/>
        <end position="270"/>
    </location>
</feature>
<dbReference type="InterPro" id="IPR032782">
    <property type="entry name" value="KhpB_N"/>
</dbReference>
<dbReference type="InterPro" id="IPR001374">
    <property type="entry name" value="R3H_dom"/>
</dbReference>
<evidence type="ECO:0000259" key="8">
    <source>
        <dbReference type="PROSITE" id="PS51061"/>
    </source>
</evidence>
<dbReference type="SMART" id="SM00393">
    <property type="entry name" value="R3H"/>
    <property type="match status" value="1"/>
</dbReference>
<evidence type="ECO:0000256" key="3">
    <source>
        <dbReference type="ARBA" id="ARBA00022960"/>
    </source>
</evidence>
<dbReference type="GO" id="GO:0071555">
    <property type="term" value="P:cell wall organization"/>
    <property type="evidence" value="ECO:0007669"/>
    <property type="project" value="UniProtKB-KW"/>
</dbReference>
<dbReference type="EMBL" id="LIBJ01000038">
    <property type="protein sequence ID" value="KRO49123.1"/>
    <property type="molecule type" value="Genomic_DNA"/>
</dbReference>
<dbReference type="AlphaFoldDB" id="A0A0R2QLR5"/>
<dbReference type="Pfam" id="PF01424">
    <property type="entry name" value="R3H"/>
    <property type="match status" value="1"/>
</dbReference>
<dbReference type="Gene3D" id="3.30.300.20">
    <property type="match status" value="1"/>
</dbReference>
<comment type="caution">
    <text evidence="9">The sequence shown here is derived from an EMBL/GenBank/DDBJ whole genome shotgun (WGS) entry which is preliminary data.</text>
</comment>
<dbReference type="SMART" id="SM01245">
    <property type="entry name" value="Jag_N"/>
    <property type="match status" value="1"/>
</dbReference>
<dbReference type="GO" id="GO:0009252">
    <property type="term" value="P:peptidoglycan biosynthetic process"/>
    <property type="evidence" value="ECO:0007669"/>
    <property type="project" value="UniProtKB-UniRule"/>
</dbReference>
<reference evidence="9 10" key="1">
    <citation type="submission" date="2015-10" db="EMBL/GenBank/DDBJ databases">
        <title>Metagenome-Assembled Genomes uncover a global brackish microbiome.</title>
        <authorList>
            <person name="Hugerth L.W."/>
            <person name="Larsson J."/>
            <person name="Alneberg J."/>
            <person name="Lindh M.V."/>
            <person name="Legrand C."/>
            <person name="Pinhassi J."/>
            <person name="Andersson A.F."/>
        </authorList>
    </citation>
    <scope>NUCLEOTIDE SEQUENCE [LARGE SCALE GENOMIC DNA]</scope>
    <source>
        <strain evidence="9">BACL6 MAG-120924-bin43</strain>
    </source>
</reference>
<sequence length="279" mass="30250">MEWVETTADTLEAAKNLALDQLGVSEEDAEFDVLEEPKPGLFGRTRGEARVRARVRPTAPRSKPERRDRGPKRAARAEGDAPKGRRGPKATAGSDRPRREPRKSSDAERAPRPEGPPVDPATVSAAATTFLEGMLTAAGLVGQVTSTLNGEDIDINVLGDDVSVFVGQRGATLMAVQDLTRVVSQRRLGDHDTHMRVDIGSYRERRREALSRFALKVADDVLATGQPRVLEPMNSADRKIVHDALVNSTGVSTHSQGQDPHRRVVVALAETAETAETTE</sequence>
<proteinExistence type="inferred from homology"/>
<evidence type="ECO:0000313" key="9">
    <source>
        <dbReference type="EMBL" id="KRO49123.1"/>
    </source>
</evidence>
<dbReference type="GO" id="GO:0008360">
    <property type="term" value="P:regulation of cell shape"/>
    <property type="evidence" value="ECO:0007669"/>
    <property type="project" value="UniProtKB-KW"/>
</dbReference>
<dbReference type="InterPro" id="IPR038247">
    <property type="entry name" value="Jag_N_dom_sf"/>
</dbReference>
<protein>
    <recommendedName>
        <fullName evidence="6">RNA-binding protein KhpB</fullName>
    </recommendedName>
    <alternativeName>
        <fullName evidence="6">RNA-binding protein EloR</fullName>
    </alternativeName>
</protein>
<evidence type="ECO:0000313" key="10">
    <source>
        <dbReference type="Proteomes" id="UP000051017"/>
    </source>
</evidence>
<dbReference type="InterPro" id="IPR015946">
    <property type="entry name" value="KH_dom-like_a/b"/>
</dbReference>
<dbReference type="InterPro" id="IPR039247">
    <property type="entry name" value="KhpB"/>
</dbReference>
<comment type="caution">
    <text evidence="6">Lacks conserved residue(s) required for the propagation of feature annotation.</text>
</comment>
<evidence type="ECO:0000256" key="6">
    <source>
        <dbReference type="HAMAP-Rule" id="MF_00867"/>
    </source>
</evidence>
<dbReference type="CDD" id="cd02644">
    <property type="entry name" value="R3H_jag"/>
    <property type="match status" value="1"/>
</dbReference>
<dbReference type="HAMAP" id="MF_00867">
    <property type="entry name" value="KhpB"/>
    <property type="match status" value="1"/>
</dbReference>
<dbReference type="PANTHER" id="PTHR35800:SF1">
    <property type="entry name" value="RNA-BINDING PROTEIN KHPB"/>
    <property type="match status" value="1"/>
</dbReference>
<feature type="region of interest" description="Disordered" evidence="7">
    <location>
        <begin position="28"/>
        <end position="121"/>
    </location>
</feature>
<dbReference type="InterPro" id="IPR036867">
    <property type="entry name" value="R3H_dom_sf"/>
</dbReference>
<keyword evidence="3 6" id="KW-0133">Cell shape</keyword>
<gene>
    <name evidence="6" type="primary">khpB</name>
    <name evidence="6" type="synonym">eloR</name>
    <name evidence="9" type="ORF">ABR75_00630</name>
</gene>
<comment type="domain">
    <text evidence="6">Has an N-terminal Jag-N domain and 2 RNA-binding domains (KH and R3H).</text>
</comment>
<dbReference type="Gene3D" id="3.30.1370.50">
    <property type="entry name" value="R3H-like domain"/>
    <property type="match status" value="1"/>
</dbReference>
<name>A0A0R2QLR5_9ACTN</name>
<comment type="function">
    <text evidence="6">A probable RNA chaperone. Forms a complex with KhpA which binds to cellular RNA and controls its expression. Plays a role in peptidoglycan (PG) homeostasis and cell length regulation.</text>
</comment>
<dbReference type="InterPro" id="IPR038008">
    <property type="entry name" value="Jag_KH"/>
</dbReference>
<dbReference type="Proteomes" id="UP000051017">
    <property type="component" value="Unassembled WGS sequence"/>
</dbReference>
<comment type="subunit">
    <text evidence="6">Forms a complex with KhpA.</text>
</comment>